<dbReference type="InterPro" id="IPR037203">
    <property type="entry name" value="T3SS_needle-like_sf"/>
</dbReference>
<comment type="caution">
    <text evidence="1">The sequence shown here is derived from an EMBL/GenBank/DDBJ whole genome shotgun (WGS) entry which is preliminary data.</text>
</comment>
<evidence type="ECO:0000313" key="1">
    <source>
        <dbReference type="EMBL" id="MQA40545.1"/>
    </source>
</evidence>
<keyword evidence="2" id="KW-1185">Reference proteome</keyword>
<accession>A0A6A7N5Y6</accession>
<dbReference type="EMBL" id="WHUG01000009">
    <property type="protein sequence ID" value="MQA40545.1"/>
    <property type="molecule type" value="Genomic_DNA"/>
</dbReference>
<proteinExistence type="predicted"/>
<evidence type="ECO:0000313" key="2">
    <source>
        <dbReference type="Proteomes" id="UP000440498"/>
    </source>
</evidence>
<dbReference type="AlphaFoldDB" id="A0A6A7N5Y6"/>
<protein>
    <submittedName>
        <fullName evidence="1">Uncharacterized protein</fullName>
    </submittedName>
</protein>
<name>A0A6A7N5Y6_9BURK</name>
<organism evidence="1 2">
    <name type="scientific">Rugamonas aquatica</name>
    <dbReference type="NCBI Taxonomy" id="2743357"/>
    <lineage>
        <taxon>Bacteria</taxon>
        <taxon>Pseudomonadati</taxon>
        <taxon>Pseudomonadota</taxon>
        <taxon>Betaproteobacteria</taxon>
        <taxon>Burkholderiales</taxon>
        <taxon>Oxalobacteraceae</taxon>
        <taxon>Telluria group</taxon>
        <taxon>Rugamonas</taxon>
    </lineage>
</organism>
<reference evidence="1 2" key="1">
    <citation type="submission" date="2019-10" db="EMBL/GenBank/DDBJ databases">
        <title>Two novel species isolated from a subtropical stream in China.</title>
        <authorList>
            <person name="Lu H."/>
        </authorList>
    </citation>
    <scope>NUCLEOTIDE SEQUENCE [LARGE SCALE GENOMIC DNA]</scope>
    <source>
        <strain evidence="1 2">FT29W</strain>
    </source>
</reference>
<dbReference type="GO" id="GO:0015031">
    <property type="term" value="P:protein transport"/>
    <property type="evidence" value="ECO:0007669"/>
    <property type="project" value="InterPro"/>
</dbReference>
<sequence length="154" mass="16257">MLPAVCCWGRARPHAQSCCGARGSSNARLAEVAAVLASGNGKPVSTRCASPSALSIPGPRSPPFLLHTLSNTIRRNNMAFDLSTLNSTLGNIVARNEAGMNQVLSDVQSKADPSAADLMQLQQSSMKYTLSVETQSQMIKVLGDLLKSIVQKSS</sequence>
<dbReference type="Pfam" id="PF09392">
    <property type="entry name" value="T3SS_needle_F"/>
    <property type="match status" value="1"/>
</dbReference>
<dbReference type="Proteomes" id="UP000440498">
    <property type="component" value="Unassembled WGS sequence"/>
</dbReference>
<gene>
    <name evidence="1" type="ORF">GEV02_20535</name>
</gene>
<dbReference type="SUPFAM" id="SSF140129">
    <property type="entry name" value="MxiH-like"/>
    <property type="match status" value="1"/>
</dbReference>
<dbReference type="Gene3D" id="1.20.58.90">
    <property type="match status" value="1"/>
</dbReference>
<dbReference type="InterPro" id="IPR021123">
    <property type="entry name" value="T3SS_needle-like"/>
</dbReference>